<keyword evidence="2" id="KW-0963">Cytoplasm</keyword>
<protein>
    <recommendedName>
        <fullName evidence="2">ATP-dependent dethiobiotin synthetase BioD</fullName>
        <ecNumber evidence="2">6.3.3.3</ecNumber>
    </recommendedName>
    <alternativeName>
        <fullName evidence="2">DTB synthetase</fullName>
        <shortName evidence="2">DTBS</shortName>
    </alternativeName>
    <alternativeName>
        <fullName evidence="2">Dethiobiotin synthase</fullName>
    </alternativeName>
</protein>
<feature type="binding site" evidence="2">
    <location>
        <begin position="216"/>
        <end position="218"/>
    </location>
    <ligand>
        <name>ATP</name>
        <dbReference type="ChEBI" id="CHEBI:30616"/>
    </ligand>
</feature>
<dbReference type="InterPro" id="IPR004472">
    <property type="entry name" value="DTB_synth_BioD"/>
</dbReference>
<evidence type="ECO:0000256" key="2">
    <source>
        <dbReference type="HAMAP-Rule" id="MF_00336"/>
    </source>
</evidence>
<comment type="similarity">
    <text evidence="2">Belongs to the dethiobiotin synthetase family.</text>
</comment>
<dbReference type="SUPFAM" id="SSF52540">
    <property type="entry name" value="P-loop containing nucleoside triphosphate hydrolases"/>
    <property type="match status" value="1"/>
</dbReference>
<keyword evidence="1 2" id="KW-0093">Biotin biosynthesis</keyword>
<dbReference type="GO" id="GO:0005829">
    <property type="term" value="C:cytosol"/>
    <property type="evidence" value="ECO:0007669"/>
    <property type="project" value="TreeGrafter"/>
</dbReference>
<dbReference type="OrthoDB" id="9802097at2"/>
<feature type="binding site" evidence="2">
    <location>
        <position position="19"/>
    </location>
    <ligand>
        <name>Mg(2+)</name>
        <dbReference type="ChEBI" id="CHEBI:18420"/>
    </ligand>
</feature>
<comment type="caution">
    <text evidence="3">The sequence shown here is derived from an EMBL/GenBank/DDBJ whole genome shotgun (WGS) entry which is preliminary data.</text>
</comment>
<dbReference type="Gene3D" id="3.40.50.300">
    <property type="entry name" value="P-loop containing nucleotide triphosphate hydrolases"/>
    <property type="match status" value="1"/>
</dbReference>
<feature type="binding site" evidence="2">
    <location>
        <position position="124"/>
    </location>
    <ligand>
        <name>Mg(2+)</name>
        <dbReference type="ChEBI" id="CHEBI:18420"/>
    </ligand>
</feature>
<accession>A0A432MIW8</accession>
<feature type="binding site" evidence="2">
    <location>
        <begin position="124"/>
        <end position="127"/>
    </location>
    <ligand>
        <name>ATP</name>
        <dbReference type="ChEBI" id="CHEBI:30616"/>
    </ligand>
</feature>
<feature type="active site" evidence="2">
    <location>
        <position position="40"/>
    </location>
</feature>
<comment type="subunit">
    <text evidence="2">Homodimer.</text>
</comment>
<feature type="binding site" evidence="2">
    <location>
        <position position="57"/>
    </location>
    <ligand>
        <name>ATP</name>
        <dbReference type="ChEBI" id="CHEBI:30616"/>
    </ligand>
</feature>
<comment type="subcellular location">
    <subcellularLocation>
        <location evidence="2">Cytoplasm</location>
    </subcellularLocation>
</comment>
<proteinExistence type="inferred from homology"/>
<dbReference type="PANTHER" id="PTHR43210:SF5">
    <property type="entry name" value="DETHIOBIOTIN SYNTHETASE"/>
    <property type="match status" value="1"/>
</dbReference>
<comment type="function">
    <text evidence="2">Catalyzes a mechanistically unusual reaction, the ATP-dependent insertion of CO2 between the N7 and N8 nitrogen atoms of 7,8-diaminopelargonic acid (DAPA, also called 7,8-diammoniononanoate) to form a ureido ring.</text>
</comment>
<dbReference type="GO" id="GO:0009102">
    <property type="term" value="P:biotin biosynthetic process"/>
    <property type="evidence" value="ECO:0007669"/>
    <property type="project" value="UniProtKB-UniRule"/>
</dbReference>
<dbReference type="Proteomes" id="UP000280296">
    <property type="component" value="Unassembled WGS sequence"/>
</dbReference>
<feature type="binding site" evidence="2">
    <location>
        <position position="44"/>
    </location>
    <ligand>
        <name>substrate</name>
    </ligand>
</feature>
<dbReference type="UniPathway" id="UPA00078">
    <property type="reaction ID" value="UER00161"/>
</dbReference>
<gene>
    <name evidence="2 3" type="primary">bioD</name>
    <name evidence="3" type="ORF">TsocGM_13135</name>
</gene>
<organism evidence="3 4">
    <name type="scientific">Tautonia sociabilis</name>
    <dbReference type="NCBI Taxonomy" id="2080755"/>
    <lineage>
        <taxon>Bacteria</taxon>
        <taxon>Pseudomonadati</taxon>
        <taxon>Planctomycetota</taxon>
        <taxon>Planctomycetia</taxon>
        <taxon>Isosphaerales</taxon>
        <taxon>Isosphaeraceae</taxon>
        <taxon>Tautonia</taxon>
    </lineage>
</organism>
<feature type="binding site" evidence="2">
    <location>
        <position position="57"/>
    </location>
    <ligand>
        <name>Mg(2+)</name>
        <dbReference type="ChEBI" id="CHEBI:18420"/>
    </ligand>
</feature>
<dbReference type="AlphaFoldDB" id="A0A432MIW8"/>
<comment type="catalytic activity">
    <reaction evidence="2">
        <text>(7R,8S)-7,8-diammoniononanoate + CO2 + ATP = (4R,5S)-dethiobiotin + ADP + phosphate + 3 H(+)</text>
        <dbReference type="Rhea" id="RHEA:15805"/>
        <dbReference type="ChEBI" id="CHEBI:15378"/>
        <dbReference type="ChEBI" id="CHEBI:16526"/>
        <dbReference type="ChEBI" id="CHEBI:30616"/>
        <dbReference type="ChEBI" id="CHEBI:43474"/>
        <dbReference type="ChEBI" id="CHEBI:149469"/>
        <dbReference type="ChEBI" id="CHEBI:149473"/>
        <dbReference type="ChEBI" id="CHEBI:456216"/>
        <dbReference type="EC" id="6.3.3.3"/>
    </reaction>
</comment>
<keyword evidence="2" id="KW-0460">Magnesium</keyword>
<dbReference type="PANTHER" id="PTHR43210">
    <property type="entry name" value="DETHIOBIOTIN SYNTHETASE"/>
    <property type="match status" value="1"/>
</dbReference>
<sequence length="253" mass="25883">MTGLRGLFVTGTDTGVGKTRVAAAIASVLANRGVRVGVLKPVATGAEPVGDGWRAEDAELLISAIGGRVPSDRVCPIAFQPPLAPPVAARLSGEPLGFDRVLAETRTALDWWAGPGGAELVVVEGVGGLLCPLAEGATVADLAVSLDFPVLVVARRGLGTLNHTLLTVEAARRRGLRLAGVVLNGSEPTVDPLAERTNPGELARWLGDVPLLADLPHGAGLAALLGGMIDLDWNGRALTPRIVGIPDRLAGGP</sequence>
<keyword evidence="2" id="KW-0479">Metal-binding</keyword>
<keyword evidence="2" id="KW-0067">ATP-binding</keyword>
<evidence type="ECO:0000256" key="1">
    <source>
        <dbReference type="ARBA" id="ARBA00022756"/>
    </source>
</evidence>
<dbReference type="GO" id="GO:0000287">
    <property type="term" value="F:magnesium ion binding"/>
    <property type="evidence" value="ECO:0007669"/>
    <property type="project" value="UniProtKB-UniRule"/>
</dbReference>
<comment type="pathway">
    <text evidence="2">Cofactor biosynthesis; biotin biosynthesis; biotin from 7,8-diaminononanoate: step 1/2.</text>
</comment>
<reference evidence="3 4" key="2">
    <citation type="submission" date="2019-01" db="EMBL/GenBank/DDBJ databases">
        <title>Tautonia sociabilis, a novel thermotolerant planctomycete of Isosphaeraceae family, isolated from a 4000 m deep subterranean habitat.</title>
        <authorList>
            <person name="Kovaleva O.L."/>
            <person name="Elcheninov A.G."/>
            <person name="Van Heerden E."/>
            <person name="Toshchakov S.V."/>
            <person name="Novikov A."/>
            <person name="Bonch-Osmolovskaya E.A."/>
            <person name="Kublanov I.V."/>
        </authorList>
    </citation>
    <scope>NUCLEOTIDE SEQUENCE [LARGE SCALE GENOMIC DNA]</scope>
    <source>
        <strain evidence="3 4">GM2012</strain>
    </source>
</reference>
<dbReference type="RefSeq" id="WP_126725835.1">
    <property type="nucleotide sequence ID" value="NZ_RYZH01000023.1"/>
</dbReference>
<name>A0A432MIW8_9BACT</name>
<keyword evidence="2" id="KW-0547">Nucleotide-binding</keyword>
<keyword evidence="2 3" id="KW-0436">Ligase</keyword>
<dbReference type="GO" id="GO:0004141">
    <property type="term" value="F:dethiobiotin synthase activity"/>
    <property type="evidence" value="ECO:0007669"/>
    <property type="project" value="UniProtKB-UniRule"/>
</dbReference>
<dbReference type="EC" id="6.3.3.3" evidence="2"/>
<dbReference type="PIRSF" id="PIRSF006755">
    <property type="entry name" value="DTB_synth"/>
    <property type="match status" value="1"/>
</dbReference>
<keyword evidence="4" id="KW-1185">Reference proteome</keyword>
<dbReference type="Pfam" id="PF13500">
    <property type="entry name" value="AAA_26"/>
    <property type="match status" value="1"/>
</dbReference>
<comment type="cofactor">
    <cofactor evidence="2">
        <name>Mg(2+)</name>
        <dbReference type="ChEBI" id="CHEBI:18420"/>
    </cofactor>
</comment>
<dbReference type="HAMAP" id="MF_00336">
    <property type="entry name" value="BioD"/>
    <property type="match status" value="1"/>
</dbReference>
<dbReference type="NCBIfam" id="TIGR00347">
    <property type="entry name" value="bioD"/>
    <property type="match status" value="1"/>
</dbReference>
<comment type="caution">
    <text evidence="2">Lacks conserved residue(s) required for the propagation of feature annotation.</text>
</comment>
<evidence type="ECO:0000313" key="4">
    <source>
        <dbReference type="Proteomes" id="UP000280296"/>
    </source>
</evidence>
<dbReference type="EMBL" id="RYZH01000023">
    <property type="protein sequence ID" value="RUL87314.1"/>
    <property type="molecule type" value="Genomic_DNA"/>
</dbReference>
<dbReference type="InterPro" id="IPR027417">
    <property type="entry name" value="P-loop_NTPase"/>
</dbReference>
<evidence type="ECO:0000313" key="3">
    <source>
        <dbReference type="EMBL" id="RUL87314.1"/>
    </source>
</evidence>
<reference evidence="3 4" key="1">
    <citation type="submission" date="2018-12" db="EMBL/GenBank/DDBJ databases">
        <authorList>
            <person name="Toschakov S.V."/>
        </authorList>
    </citation>
    <scope>NUCLEOTIDE SEQUENCE [LARGE SCALE GENOMIC DNA]</scope>
    <source>
        <strain evidence="3 4">GM2012</strain>
    </source>
</reference>
<dbReference type="CDD" id="cd03109">
    <property type="entry name" value="DTBS"/>
    <property type="match status" value="1"/>
</dbReference>
<dbReference type="GO" id="GO:0005524">
    <property type="term" value="F:ATP binding"/>
    <property type="evidence" value="ECO:0007669"/>
    <property type="project" value="UniProtKB-UniRule"/>
</dbReference>